<organism evidence="8 9">
    <name type="scientific">Stentor coeruleus</name>
    <dbReference type="NCBI Taxonomy" id="5963"/>
    <lineage>
        <taxon>Eukaryota</taxon>
        <taxon>Sar</taxon>
        <taxon>Alveolata</taxon>
        <taxon>Ciliophora</taxon>
        <taxon>Postciliodesmatophora</taxon>
        <taxon>Heterotrichea</taxon>
        <taxon>Heterotrichida</taxon>
        <taxon>Stentoridae</taxon>
        <taxon>Stentor</taxon>
    </lineage>
</organism>
<sequence>MECEGFSNLDIEKNSENQEKLERTILILNNNQIKLQSQKSKRFMKLIRNFFEQVPEYKLPDTLEDSSKSSLADIVNELRKNIKSLTKSKKIIALKKILKYLQDIIGEEDLINCITYTDKSKKNKKKCLSTKILPQAAHFILENINLSNVDKYKLENFKNQIKSKQLKKSKQSTFMLFYKKVKVIMLNQETLVTILDALLKNIKSSSECIQKPSTTWVVEINKILSAEEHQKSIDFYESFKNFFENSSGLPLMSFVTSENNYFYFNKDQKSTIIKVELTSEDIWFKSCGLPNLGNSCYINSILQVIAHCLDIKKYLKENTSCKKLANLLKMMIDKKERKIKILNYYQKFYESLFNRNTNFIKGKQDDSKSFLVYLLNFIETSKRSQNYFLWSKKSYFSHDDCKNDYPFQNCPYFLADFRSPELCAEIRSIYETFINKKTKVKNICSYCSMTTEGLEVISELFEAQYLTIVLSKGGINLLFKEIEKIIGNDYILTLNSVIARYEYQSLNHNVAICKESDRWYFYNDENVSIHNSETIENAYMLFYEVVKRKINS</sequence>
<dbReference type="GO" id="GO:0005634">
    <property type="term" value="C:nucleus"/>
    <property type="evidence" value="ECO:0007669"/>
    <property type="project" value="TreeGrafter"/>
</dbReference>
<name>A0A1R2BZF8_9CILI</name>
<proteinExistence type="predicted"/>
<reference evidence="8 9" key="1">
    <citation type="submission" date="2016-11" db="EMBL/GenBank/DDBJ databases">
        <title>The macronuclear genome of Stentor coeruleus: a giant cell with tiny introns.</title>
        <authorList>
            <person name="Slabodnick M."/>
            <person name="Ruby J.G."/>
            <person name="Reiff S.B."/>
            <person name="Swart E.C."/>
            <person name="Gosai S."/>
            <person name="Prabakaran S."/>
            <person name="Witkowska E."/>
            <person name="Larue G.E."/>
            <person name="Fisher S."/>
            <person name="Freeman R.M."/>
            <person name="Gunawardena J."/>
            <person name="Chu W."/>
            <person name="Stover N.A."/>
            <person name="Gregory B.D."/>
            <person name="Nowacki M."/>
            <person name="Derisi J."/>
            <person name="Roy S.W."/>
            <person name="Marshall W.F."/>
            <person name="Sood P."/>
        </authorList>
    </citation>
    <scope>NUCLEOTIDE SEQUENCE [LARGE SCALE GENOMIC DNA]</scope>
    <source>
        <strain evidence="8">WM001</strain>
    </source>
</reference>
<dbReference type="GO" id="GO:0004843">
    <property type="term" value="F:cysteine-type deubiquitinase activity"/>
    <property type="evidence" value="ECO:0007669"/>
    <property type="project" value="UniProtKB-EC"/>
</dbReference>
<dbReference type="EC" id="3.4.19.12" evidence="2"/>
<feature type="domain" description="USP" evidence="7">
    <location>
        <begin position="287"/>
        <end position="546"/>
    </location>
</feature>
<dbReference type="GO" id="GO:0016579">
    <property type="term" value="P:protein deubiquitination"/>
    <property type="evidence" value="ECO:0007669"/>
    <property type="project" value="InterPro"/>
</dbReference>
<dbReference type="PROSITE" id="PS50235">
    <property type="entry name" value="USP_3"/>
    <property type="match status" value="1"/>
</dbReference>
<dbReference type="InterPro" id="IPR050164">
    <property type="entry name" value="Peptidase_C19"/>
</dbReference>
<dbReference type="OrthoDB" id="292964at2759"/>
<dbReference type="Gene3D" id="3.90.70.10">
    <property type="entry name" value="Cysteine proteinases"/>
    <property type="match status" value="2"/>
</dbReference>
<accession>A0A1R2BZF8</accession>
<keyword evidence="3" id="KW-0645">Protease</keyword>
<dbReference type="GO" id="GO:0006508">
    <property type="term" value="P:proteolysis"/>
    <property type="evidence" value="ECO:0007669"/>
    <property type="project" value="UniProtKB-KW"/>
</dbReference>
<evidence type="ECO:0000313" key="9">
    <source>
        <dbReference type="Proteomes" id="UP000187209"/>
    </source>
</evidence>
<dbReference type="EMBL" id="MPUH01000350">
    <property type="protein sequence ID" value="OMJ82164.1"/>
    <property type="molecule type" value="Genomic_DNA"/>
</dbReference>
<evidence type="ECO:0000256" key="4">
    <source>
        <dbReference type="ARBA" id="ARBA00022786"/>
    </source>
</evidence>
<dbReference type="SUPFAM" id="SSF54001">
    <property type="entry name" value="Cysteine proteinases"/>
    <property type="match status" value="1"/>
</dbReference>
<evidence type="ECO:0000256" key="6">
    <source>
        <dbReference type="ARBA" id="ARBA00022807"/>
    </source>
</evidence>
<gene>
    <name evidence="8" type="ORF">SteCoe_17183</name>
</gene>
<evidence type="ECO:0000313" key="8">
    <source>
        <dbReference type="EMBL" id="OMJ82164.1"/>
    </source>
</evidence>
<dbReference type="InterPro" id="IPR001394">
    <property type="entry name" value="Peptidase_C19_UCH"/>
</dbReference>
<dbReference type="InterPro" id="IPR028889">
    <property type="entry name" value="USP"/>
</dbReference>
<keyword evidence="4" id="KW-0833">Ubl conjugation pathway</keyword>
<dbReference type="PROSITE" id="PS00972">
    <property type="entry name" value="USP_1"/>
    <property type="match status" value="1"/>
</dbReference>
<comment type="caution">
    <text evidence="8">The sequence shown here is derived from an EMBL/GenBank/DDBJ whole genome shotgun (WGS) entry which is preliminary data.</text>
</comment>
<dbReference type="PANTHER" id="PTHR24006">
    <property type="entry name" value="UBIQUITIN CARBOXYL-TERMINAL HYDROLASE"/>
    <property type="match status" value="1"/>
</dbReference>
<evidence type="ECO:0000256" key="5">
    <source>
        <dbReference type="ARBA" id="ARBA00022801"/>
    </source>
</evidence>
<dbReference type="PANTHER" id="PTHR24006:SF687">
    <property type="entry name" value="UBIQUITIN CARBOXYL-TERMINAL HYDROLASE 10"/>
    <property type="match status" value="1"/>
</dbReference>
<keyword evidence="5" id="KW-0378">Hydrolase</keyword>
<keyword evidence="6" id="KW-0788">Thiol protease</keyword>
<dbReference type="InterPro" id="IPR038765">
    <property type="entry name" value="Papain-like_cys_pep_sf"/>
</dbReference>
<dbReference type="CDD" id="cd02257">
    <property type="entry name" value="Peptidase_C19"/>
    <property type="match status" value="1"/>
</dbReference>
<evidence type="ECO:0000259" key="7">
    <source>
        <dbReference type="PROSITE" id="PS50235"/>
    </source>
</evidence>
<evidence type="ECO:0000256" key="1">
    <source>
        <dbReference type="ARBA" id="ARBA00000707"/>
    </source>
</evidence>
<protein>
    <recommendedName>
        <fullName evidence="2">ubiquitinyl hydrolase 1</fullName>
        <ecNumber evidence="2">3.4.19.12</ecNumber>
    </recommendedName>
</protein>
<dbReference type="AlphaFoldDB" id="A0A1R2BZF8"/>
<dbReference type="Proteomes" id="UP000187209">
    <property type="component" value="Unassembled WGS sequence"/>
</dbReference>
<keyword evidence="9" id="KW-1185">Reference proteome</keyword>
<evidence type="ECO:0000256" key="3">
    <source>
        <dbReference type="ARBA" id="ARBA00022670"/>
    </source>
</evidence>
<evidence type="ECO:0000256" key="2">
    <source>
        <dbReference type="ARBA" id="ARBA00012759"/>
    </source>
</evidence>
<dbReference type="Pfam" id="PF00443">
    <property type="entry name" value="UCH"/>
    <property type="match status" value="1"/>
</dbReference>
<dbReference type="GO" id="GO:0005829">
    <property type="term" value="C:cytosol"/>
    <property type="evidence" value="ECO:0007669"/>
    <property type="project" value="TreeGrafter"/>
</dbReference>
<dbReference type="InterPro" id="IPR018200">
    <property type="entry name" value="USP_CS"/>
</dbReference>
<comment type="catalytic activity">
    <reaction evidence="1">
        <text>Thiol-dependent hydrolysis of ester, thioester, amide, peptide and isopeptide bonds formed by the C-terminal Gly of ubiquitin (a 76-residue protein attached to proteins as an intracellular targeting signal).</text>
        <dbReference type="EC" id="3.4.19.12"/>
    </reaction>
</comment>